<dbReference type="Gene3D" id="1.10.10.60">
    <property type="entry name" value="Homeodomain-like"/>
    <property type="match status" value="1"/>
</dbReference>
<keyword evidence="3" id="KW-0804">Transcription</keyword>
<evidence type="ECO:0000256" key="1">
    <source>
        <dbReference type="ARBA" id="ARBA00023015"/>
    </source>
</evidence>
<dbReference type="PROSITE" id="PS50977">
    <property type="entry name" value="HTH_TETR_2"/>
    <property type="match status" value="1"/>
</dbReference>
<dbReference type="AlphaFoldDB" id="A0A0J1HEC2"/>
<dbReference type="GO" id="GO:0000976">
    <property type="term" value="F:transcription cis-regulatory region binding"/>
    <property type="evidence" value="ECO:0007669"/>
    <property type="project" value="TreeGrafter"/>
</dbReference>
<protein>
    <recommendedName>
        <fullName evidence="5">HTH tetR-type domain-containing protein</fullName>
    </recommendedName>
</protein>
<comment type="caution">
    <text evidence="6">The sequence shown here is derived from an EMBL/GenBank/DDBJ whole genome shotgun (WGS) entry which is preliminary data.</text>
</comment>
<gene>
    <name evidence="6" type="ORF">ABT57_09865</name>
</gene>
<accession>A0A0J1HEC2</accession>
<keyword evidence="2 4" id="KW-0238">DNA-binding</keyword>
<dbReference type="OrthoDB" id="8535430at2"/>
<dbReference type="Proteomes" id="UP000035909">
    <property type="component" value="Unassembled WGS sequence"/>
</dbReference>
<evidence type="ECO:0000313" key="7">
    <source>
        <dbReference type="Proteomes" id="UP000035909"/>
    </source>
</evidence>
<dbReference type="EMBL" id="LDOU01000007">
    <property type="protein sequence ID" value="KLV09966.1"/>
    <property type="molecule type" value="Genomic_DNA"/>
</dbReference>
<dbReference type="Pfam" id="PF14246">
    <property type="entry name" value="TetR_C_7"/>
    <property type="match status" value="1"/>
</dbReference>
<dbReference type="InterPro" id="IPR039536">
    <property type="entry name" value="TetR_C_Proteobacteria"/>
</dbReference>
<evidence type="ECO:0000256" key="4">
    <source>
        <dbReference type="PROSITE-ProRule" id="PRU00335"/>
    </source>
</evidence>
<keyword evidence="1" id="KW-0805">Transcription regulation</keyword>
<evidence type="ECO:0000259" key="5">
    <source>
        <dbReference type="PROSITE" id="PS50977"/>
    </source>
</evidence>
<dbReference type="FunFam" id="1.10.10.60:FF:000141">
    <property type="entry name" value="TetR family transcriptional regulator"/>
    <property type="match status" value="1"/>
</dbReference>
<dbReference type="PRINTS" id="PR00455">
    <property type="entry name" value="HTHTETR"/>
</dbReference>
<dbReference type="Gene3D" id="1.10.357.10">
    <property type="entry name" value="Tetracycline Repressor, domain 2"/>
    <property type="match status" value="1"/>
</dbReference>
<feature type="domain" description="HTH tetR-type" evidence="5">
    <location>
        <begin position="14"/>
        <end position="74"/>
    </location>
</feature>
<dbReference type="PANTHER" id="PTHR30055:SF146">
    <property type="entry name" value="HTH-TYPE TRANSCRIPTIONAL DUAL REGULATOR CECR"/>
    <property type="match status" value="1"/>
</dbReference>
<dbReference type="InterPro" id="IPR001647">
    <property type="entry name" value="HTH_TetR"/>
</dbReference>
<evidence type="ECO:0000313" key="6">
    <source>
        <dbReference type="EMBL" id="KLV09966.1"/>
    </source>
</evidence>
<sequence>MQPSLKLAVRPSTVVKQQKILEVATILFLEQGYRDTALDQIVQRCGGSKQTLYRYFGCKEGLFKAVLAHNLESLEDVFDFSEKASLPVESCLVSFGQDYIHRLCTNPVLGLYRIVAADFHQHADITDFFLANGPDKKHQYLIAYLASDKVAQQLAIPSPEQACCNLLALLKQDFFYTTLLGKPLPDKKCLDQQIRQSVSAFIRMYQPAR</sequence>
<dbReference type="InterPro" id="IPR050109">
    <property type="entry name" value="HTH-type_TetR-like_transc_reg"/>
</dbReference>
<organism evidence="6 7">
    <name type="scientific">Photobacterium ganghwense</name>
    <dbReference type="NCBI Taxonomy" id="320778"/>
    <lineage>
        <taxon>Bacteria</taxon>
        <taxon>Pseudomonadati</taxon>
        <taxon>Pseudomonadota</taxon>
        <taxon>Gammaproteobacteria</taxon>
        <taxon>Vibrionales</taxon>
        <taxon>Vibrionaceae</taxon>
        <taxon>Photobacterium</taxon>
    </lineage>
</organism>
<evidence type="ECO:0000256" key="3">
    <source>
        <dbReference type="ARBA" id="ARBA00023163"/>
    </source>
</evidence>
<proteinExistence type="predicted"/>
<keyword evidence="7" id="KW-1185">Reference proteome</keyword>
<reference evidence="6 7" key="1">
    <citation type="submission" date="2015-05" db="EMBL/GenBank/DDBJ databases">
        <title>Photobacterium galathea sp. nov.</title>
        <authorList>
            <person name="Machado H."/>
            <person name="Gram L."/>
        </authorList>
    </citation>
    <scope>NUCLEOTIDE SEQUENCE [LARGE SCALE GENOMIC DNA]</scope>
    <source>
        <strain evidence="6 7">DSM 22954</strain>
    </source>
</reference>
<feature type="DNA-binding region" description="H-T-H motif" evidence="4">
    <location>
        <begin position="37"/>
        <end position="56"/>
    </location>
</feature>
<dbReference type="Pfam" id="PF00440">
    <property type="entry name" value="TetR_N"/>
    <property type="match status" value="1"/>
</dbReference>
<name>A0A0J1HEC2_9GAMM</name>
<dbReference type="GO" id="GO:0003700">
    <property type="term" value="F:DNA-binding transcription factor activity"/>
    <property type="evidence" value="ECO:0007669"/>
    <property type="project" value="TreeGrafter"/>
</dbReference>
<dbReference type="STRING" id="320778.ABT57_09865"/>
<dbReference type="SUPFAM" id="SSF46689">
    <property type="entry name" value="Homeodomain-like"/>
    <property type="match status" value="1"/>
</dbReference>
<dbReference type="PATRIC" id="fig|320778.3.peg.2152"/>
<dbReference type="InterPro" id="IPR009057">
    <property type="entry name" value="Homeodomain-like_sf"/>
</dbReference>
<evidence type="ECO:0000256" key="2">
    <source>
        <dbReference type="ARBA" id="ARBA00023125"/>
    </source>
</evidence>
<dbReference type="PANTHER" id="PTHR30055">
    <property type="entry name" value="HTH-TYPE TRANSCRIPTIONAL REGULATOR RUTR"/>
    <property type="match status" value="1"/>
</dbReference>